<evidence type="ECO:0000256" key="1">
    <source>
        <dbReference type="ARBA" id="ARBA00007362"/>
    </source>
</evidence>
<feature type="transmembrane region" description="Helical" evidence="3">
    <location>
        <begin position="350"/>
        <end position="371"/>
    </location>
</feature>
<dbReference type="GO" id="GO:0016020">
    <property type="term" value="C:membrane"/>
    <property type="evidence" value="ECO:0007669"/>
    <property type="project" value="InterPro"/>
</dbReference>
<sequence>MGESGNQGTNDPLLQSLDDDFQALQRHFADQLAKDIEYLQTEKQRLISDLEALRVEYDQLYIDYQSLKNESDVTLSKRQLAQQNAWAKRLAQVLAQNLRDDLHAYVTNSVELPTPTQDWLHSLDDTLNRSVKALQQDLSSYQSAIAQQLTRMQTMEQQGEVILGSLVERLSDQLVRSPDLTQTGRPGTLDNRPLKDGSAVVGSRAYVERPRPDQLAGTTRRVVPAYPGQTVSGQTAGQTAGQTMGPAMTPALASVPKAGHERTLKKGMVLCAIATLGFSAITVLVGGLSLGGTVFGSALAGVNTFSFFNANTLLWLQLVVLIPVLIVLSPQLYRAVWRDVGQSLRSTSRLLALIGGGVFYFFAQVLLFQAAGTLGPAAAAPLLFAYPLLAVPLLWWLNGERPTLLRGVVMLAIAMGVVLILRPLSFASTGAALLSAVAFALYVVTNSLSRQNHPVSTGLVQSCVMAILSSVILLIRPLVVTQDLTSQFVIGGLGLGLLASVSYFFHYTGLRLVGGLRTSLIAAATPFLTALLAALLLTNQPTLQIIQWPGIILITLGGMTLSLDRLNRQDQTMP</sequence>
<dbReference type="Proteomes" id="UP000615026">
    <property type="component" value="Unassembled WGS sequence"/>
</dbReference>
<comment type="caution">
    <text evidence="5">The sequence shown here is derived from an EMBL/GenBank/DDBJ whole genome shotgun (WGS) entry which is preliminary data.</text>
</comment>
<evidence type="ECO:0000256" key="3">
    <source>
        <dbReference type="SAM" id="Phobius"/>
    </source>
</evidence>
<feature type="transmembrane region" description="Helical" evidence="3">
    <location>
        <begin position="427"/>
        <end position="445"/>
    </location>
</feature>
<organism evidence="5 6">
    <name type="scientific">Leptolyngbya cf. ectocarpi LEGE 11479</name>
    <dbReference type="NCBI Taxonomy" id="1828722"/>
    <lineage>
        <taxon>Bacteria</taxon>
        <taxon>Bacillati</taxon>
        <taxon>Cyanobacteriota</taxon>
        <taxon>Cyanophyceae</taxon>
        <taxon>Leptolyngbyales</taxon>
        <taxon>Leptolyngbyaceae</taxon>
        <taxon>Leptolyngbya group</taxon>
        <taxon>Leptolyngbya</taxon>
    </lineage>
</organism>
<keyword evidence="3" id="KW-0472">Membrane</keyword>
<dbReference type="RefSeq" id="WP_193995061.1">
    <property type="nucleotide sequence ID" value="NZ_JADEXP010000240.1"/>
</dbReference>
<accession>A0A928ZXA3</accession>
<feature type="coiled-coil region" evidence="2">
    <location>
        <begin position="29"/>
        <end position="70"/>
    </location>
</feature>
<dbReference type="Pfam" id="PF00892">
    <property type="entry name" value="EamA"/>
    <property type="match status" value="1"/>
</dbReference>
<keyword evidence="3" id="KW-1133">Transmembrane helix</keyword>
<feature type="transmembrane region" description="Helical" evidence="3">
    <location>
        <begin position="377"/>
        <end position="397"/>
    </location>
</feature>
<feature type="transmembrane region" description="Helical" evidence="3">
    <location>
        <begin position="457"/>
        <end position="476"/>
    </location>
</feature>
<feature type="transmembrane region" description="Helical" evidence="3">
    <location>
        <begin position="404"/>
        <end position="421"/>
    </location>
</feature>
<dbReference type="AlphaFoldDB" id="A0A928ZXA3"/>
<dbReference type="InterPro" id="IPR037185">
    <property type="entry name" value="EmrE-like"/>
</dbReference>
<reference evidence="5" key="1">
    <citation type="submission" date="2020-10" db="EMBL/GenBank/DDBJ databases">
        <authorList>
            <person name="Castelo-Branco R."/>
            <person name="Eusebio N."/>
            <person name="Adriana R."/>
            <person name="Vieira A."/>
            <person name="Brugerolle De Fraissinette N."/>
            <person name="Rezende De Castro R."/>
            <person name="Schneider M.P."/>
            <person name="Vasconcelos V."/>
            <person name="Leao P.N."/>
        </authorList>
    </citation>
    <scope>NUCLEOTIDE SEQUENCE</scope>
    <source>
        <strain evidence="5">LEGE 11479</strain>
    </source>
</reference>
<name>A0A928ZXA3_LEPEC</name>
<feature type="transmembrane region" description="Helical" evidence="3">
    <location>
        <begin position="520"/>
        <end position="539"/>
    </location>
</feature>
<evidence type="ECO:0000259" key="4">
    <source>
        <dbReference type="Pfam" id="PF00892"/>
    </source>
</evidence>
<feature type="transmembrane region" description="Helical" evidence="3">
    <location>
        <begin position="312"/>
        <end position="329"/>
    </location>
</feature>
<keyword evidence="2" id="KW-0175">Coiled coil</keyword>
<evidence type="ECO:0000313" key="5">
    <source>
        <dbReference type="EMBL" id="MBE9069145.1"/>
    </source>
</evidence>
<dbReference type="PANTHER" id="PTHR22911:SF137">
    <property type="entry name" value="SOLUTE CARRIER FAMILY 35 MEMBER G2-RELATED"/>
    <property type="match status" value="1"/>
</dbReference>
<gene>
    <name evidence="5" type="ORF">IQ260_21095</name>
</gene>
<evidence type="ECO:0000256" key="2">
    <source>
        <dbReference type="SAM" id="Coils"/>
    </source>
</evidence>
<feature type="transmembrane region" description="Helical" evidence="3">
    <location>
        <begin position="267"/>
        <end position="292"/>
    </location>
</feature>
<feature type="transmembrane region" description="Helical" evidence="3">
    <location>
        <begin position="545"/>
        <end position="563"/>
    </location>
</feature>
<comment type="similarity">
    <text evidence="1">Belongs to the EamA transporter family.</text>
</comment>
<dbReference type="PANTHER" id="PTHR22911">
    <property type="entry name" value="ACYL-MALONYL CONDENSING ENZYME-RELATED"/>
    <property type="match status" value="1"/>
</dbReference>
<dbReference type="SUPFAM" id="SSF103481">
    <property type="entry name" value="Multidrug resistance efflux transporter EmrE"/>
    <property type="match status" value="2"/>
</dbReference>
<proteinExistence type="inferred from homology"/>
<evidence type="ECO:0000313" key="6">
    <source>
        <dbReference type="Proteomes" id="UP000615026"/>
    </source>
</evidence>
<feature type="transmembrane region" description="Helical" evidence="3">
    <location>
        <begin position="488"/>
        <end position="508"/>
    </location>
</feature>
<protein>
    <submittedName>
        <fullName evidence="5">EamA family transporter</fullName>
    </submittedName>
</protein>
<keyword evidence="6" id="KW-1185">Reference proteome</keyword>
<dbReference type="EMBL" id="JADEXP010000240">
    <property type="protein sequence ID" value="MBE9069145.1"/>
    <property type="molecule type" value="Genomic_DNA"/>
</dbReference>
<feature type="domain" description="EamA" evidence="4">
    <location>
        <begin position="431"/>
        <end position="559"/>
    </location>
</feature>
<dbReference type="InterPro" id="IPR000620">
    <property type="entry name" value="EamA_dom"/>
</dbReference>
<keyword evidence="3" id="KW-0812">Transmembrane</keyword>